<dbReference type="EMBL" id="CP009526">
    <property type="protein sequence ID" value="AKB52493.1"/>
    <property type="molecule type" value="Genomic_DNA"/>
</dbReference>
<evidence type="ECO:0000313" key="1">
    <source>
        <dbReference type="EMBL" id="AKB52493.1"/>
    </source>
</evidence>
<name>A0A0E3QQH8_METBA</name>
<dbReference type="Proteomes" id="UP000033038">
    <property type="component" value="Chromosome"/>
</dbReference>
<gene>
    <name evidence="1" type="ORF">MSBRW_3240</name>
</gene>
<protein>
    <submittedName>
        <fullName evidence="1">Uncharacterized protein</fullName>
    </submittedName>
</protein>
<reference evidence="1 2" key="1">
    <citation type="submission" date="2014-07" db="EMBL/GenBank/DDBJ databases">
        <title>Methanogenic archaea and the global carbon cycle.</title>
        <authorList>
            <person name="Henriksen J.R."/>
            <person name="Luke J."/>
            <person name="Reinhart S."/>
            <person name="Benedict M.N."/>
            <person name="Youngblut N.D."/>
            <person name="Metcalf M.E."/>
            <person name="Whitaker R.J."/>
            <person name="Metcalf W.W."/>
        </authorList>
    </citation>
    <scope>NUCLEOTIDE SEQUENCE [LARGE SCALE GENOMIC DNA]</scope>
    <source>
        <strain evidence="1 2">Wiesmoor</strain>
    </source>
</reference>
<evidence type="ECO:0000313" key="2">
    <source>
        <dbReference type="Proteomes" id="UP000033038"/>
    </source>
</evidence>
<sequence>MKYVRIILIPEAADAYNSLISKAPESKQKEIILNAFLLKVELLKENIHYGQPIDKKLIPAEYKTRYGIANLFRVELPNFWRMLYTLTAGSSGIEILVLVLDIIDELIPKPIFSLNYQNYSGLLS</sequence>
<dbReference type="HOGENOM" id="CLU_168723_0_0_2"/>
<dbReference type="RefSeq" id="WP_011306490.1">
    <property type="nucleotide sequence ID" value="NZ_CP009526.1"/>
</dbReference>
<organism evidence="1 2">
    <name type="scientific">Methanosarcina barkeri str. Wiesmoor</name>
    <dbReference type="NCBI Taxonomy" id="1434109"/>
    <lineage>
        <taxon>Archaea</taxon>
        <taxon>Methanobacteriati</taxon>
        <taxon>Methanobacteriota</taxon>
        <taxon>Stenosarchaea group</taxon>
        <taxon>Methanomicrobia</taxon>
        <taxon>Methanosarcinales</taxon>
        <taxon>Methanosarcinaceae</taxon>
        <taxon>Methanosarcina</taxon>
    </lineage>
</organism>
<dbReference type="KEGG" id="mbw:MSBRW_3240"/>
<dbReference type="AlphaFoldDB" id="A0A0E3QQH8"/>
<dbReference type="GeneID" id="24824852"/>
<accession>A0A0E3QQH8</accession>
<dbReference type="PATRIC" id="fig|1434109.4.peg.4213"/>
<proteinExistence type="predicted"/>